<comment type="caution">
    <text evidence="2">The sequence shown here is derived from an EMBL/GenBank/DDBJ whole genome shotgun (WGS) entry which is preliminary data.</text>
</comment>
<dbReference type="SUPFAM" id="SSF54593">
    <property type="entry name" value="Glyoxalase/Bleomycin resistance protein/Dihydroxybiphenyl dioxygenase"/>
    <property type="match status" value="1"/>
</dbReference>
<name>A0A7Z7N0U8_9BURK</name>
<dbReference type="AlphaFoldDB" id="A0A7Z7N0U8"/>
<protein>
    <submittedName>
        <fullName evidence="2">Glyoxalase-like domain-containing protein</fullName>
    </submittedName>
</protein>
<dbReference type="Gene3D" id="3.10.180.10">
    <property type="entry name" value="2,3-Dihydroxybiphenyl 1,2-Dioxygenase, domain 1"/>
    <property type="match status" value="1"/>
</dbReference>
<dbReference type="CDD" id="cd06587">
    <property type="entry name" value="VOC"/>
    <property type="match status" value="1"/>
</dbReference>
<proteinExistence type="predicted"/>
<feature type="domain" description="Glyoxalase-like" evidence="1">
    <location>
        <begin position="7"/>
        <end position="181"/>
    </location>
</feature>
<evidence type="ECO:0000313" key="3">
    <source>
        <dbReference type="Proteomes" id="UP000219522"/>
    </source>
</evidence>
<dbReference type="InterPro" id="IPR025870">
    <property type="entry name" value="Glyoxalase-like_dom"/>
</dbReference>
<dbReference type="EMBL" id="OCSU01000001">
    <property type="protein sequence ID" value="SOE51849.1"/>
    <property type="molecule type" value="Genomic_DNA"/>
</dbReference>
<dbReference type="OrthoDB" id="9812467at2"/>
<evidence type="ECO:0000313" key="2">
    <source>
        <dbReference type="EMBL" id="SOE51849.1"/>
    </source>
</evidence>
<accession>A0A7Z7N0U8</accession>
<evidence type="ECO:0000259" key="1">
    <source>
        <dbReference type="Pfam" id="PF13468"/>
    </source>
</evidence>
<dbReference type="InterPro" id="IPR029068">
    <property type="entry name" value="Glyas_Bleomycin-R_OHBP_Dase"/>
</dbReference>
<organism evidence="2 3">
    <name type="scientific">Caballeronia arationis</name>
    <dbReference type="NCBI Taxonomy" id="1777142"/>
    <lineage>
        <taxon>Bacteria</taxon>
        <taxon>Pseudomonadati</taxon>
        <taxon>Pseudomonadota</taxon>
        <taxon>Betaproteobacteria</taxon>
        <taxon>Burkholderiales</taxon>
        <taxon>Burkholderiaceae</taxon>
        <taxon>Caballeronia</taxon>
    </lineage>
</organism>
<dbReference type="Pfam" id="PF13468">
    <property type="entry name" value="Glyoxalase_3"/>
    <property type="match status" value="1"/>
</dbReference>
<dbReference type="Proteomes" id="UP000219522">
    <property type="component" value="Unassembled WGS sequence"/>
</dbReference>
<dbReference type="RefSeq" id="WP_159938970.1">
    <property type="nucleotide sequence ID" value="NZ_FCOG02000103.1"/>
</dbReference>
<dbReference type="PANTHER" id="PTHR40265">
    <property type="entry name" value="BLL2707 PROTEIN"/>
    <property type="match status" value="1"/>
</dbReference>
<sequence length="282" mass="30245">MSPKTQIDHVVVAVRNLSDASRYYRALGFNVIAGGAHGHAPTRNALIVFGDGSFIELIQWSAHSPNDRWQHILEADGEGLVDFAVTTQDLAGLLARAQSHGIHMAGPMDGSRKTLDGVDLRWSVGWPASRELPFACCDVTPRTFRVPEGDMRLHPNGVTGIDSVVVAVVDALASLDQYQRLFEIAGERCPEVAGPGACIGVADFGTTQVVLIGEEQPAMTAVATRVRSYIARRGQGPCALVLRSPNYPNPIDIKLADTCGVALRMCAAREPPSNHMSSTPQV</sequence>
<reference evidence="2 3" key="1">
    <citation type="submission" date="2017-09" db="EMBL/GenBank/DDBJ databases">
        <authorList>
            <person name="Varghese N."/>
            <person name="Submissions S."/>
        </authorList>
    </citation>
    <scope>NUCLEOTIDE SEQUENCE [LARGE SCALE GENOMIC DNA]</scope>
    <source>
        <strain evidence="2 3">OK806</strain>
    </source>
</reference>
<keyword evidence="3" id="KW-1185">Reference proteome</keyword>
<gene>
    <name evidence="2" type="ORF">SAMN05446927_0496</name>
</gene>
<dbReference type="PANTHER" id="PTHR40265:SF1">
    <property type="entry name" value="GLYOXALASE-LIKE DOMAIN-CONTAINING PROTEIN"/>
    <property type="match status" value="1"/>
</dbReference>